<dbReference type="RefSeq" id="WP_012673778.1">
    <property type="nucleotide sequence ID" value="NC_012438.1"/>
</dbReference>
<dbReference type="OrthoDB" id="9803995at2"/>
<dbReference type="KEGG" id="saf:SULAZ_1504"/>
<dbReference type="SUPFAM" id="SSF51569">
    <property type="entry name" value="Aldolase"/>
    <property type="match status" value="1"/>
</dbReference>
<dbReference type="InterPro" id="IPR050246">
    <property type="entry name" value="Class_II_FBP_aldolase"/>
</dbReference>
<dbReference type="EMBL" id="CP001229">
    <property type="protein sequence ID" value="ACN98454.1"/>
    <property type="molecule type" value="Genomic_DNA"/>
</dbReference>
<dbReference type="GO" id="GO:0008270">
    <property type="term" value="F:zinc ion binding"/>
    <property type="evidence" value="ECO:0007669"/>
    <property type="project" value="InterPro"/>
</dbReference>
<protein>
    <submittedName>
        <fullName evidence="1">Aldolase</fullName>
    </submittedName>
</protein>
<dbReference type="Pfam" id="PF01116">
    <property type="entry name" value="F_bP_aldolase"/>
    <property type="match status" value="1"/>
</dbReference>
<dbReference type="InterPro" id="IPR000771">
    <property type="entry name" value="FBA_II"/>
</dbReference>
<dbReference type="GO" id="GO:0005975">
    <property type="term" value="P:carbohydrate metabolic process"/>
    <property type="evidence" value="ECO:0007669"/>
    <property type="project" value="InterPro"/>
</dbReference>
<evidence type="ECO:0000313" key="1">
    <source>
        <dbReference type="EMBL" id="ACN98454.1"/>
    </source>
</evidence>
<accession>C1DWI4</accession>
<dbReference type="AlphaFoldDB" id="C1DWI4"/>
<dbReference type="STRING" id="204536.SULAZ_1504"/>
<dbReference type="Proteomes" id="UP000001369">
    <property type="component" value="Chromosome"/>
</dbReference>
<dbReference type="PANTHER" id="PTHR30304">
    <property type="entry name" value="D-TAGATOSE-1,6-BISPHOSPHATE ALDOLASE"/>
    <property type="match status" value="1"/>
</dbReference>
<dbReference type="PANTHER" id="PTHR30304:SF0">
    <property type="entry name" value="D-TAGATOSE-1,6-BISPHOSPHATE ALDOLASE SUBUNIT GATY-RELATED"/>
    <property type="match status" value="1"/>
</dbReference>
<name>C1DWI4_SULAA</name>
<dbReference type="GO" id="GO:0016832">
    <property type="term" value="F:aldehyde-lyase activity"/>
    <property type="evidence" value="ECO:0007669"/>
    <property type="project" value="InterPro"/>
</dbReference>
<organism evidence="1 2">
    <name type="scientific">Sulfurihydrogenibium azorense (strain DSM 15241 / OCM 825 / Az-Fu1)</name>
    <dbReference type="NCBI Taxonomy" id="204536"/>
    <lineage>
        <taxon>Bacteria</taxon>
        <taxon>Pseudomonadati</taxon>
        <taxon>Aquificota</taxon>
        <taxon>Aquificia</taxon>
        <taxon>Aquificales</taxon>
        <taxon>Hydrogenothermaceae</taxon>
        <taxon>Sulfurihydrogenibium</taxon>
    </lineage>
</organism>
<dbReference type="HOGENOM" id="CLU_612405_0_0_0"/>
<reference evidence="1 2" key="1">
    <citation type="journal article" date="2009" name="J. Bacteriol.">
        <title>Complete and draft genome sequences of six members of the Aquificales.</title>
        <authorList>
            <person name="Reysenbach A.L."/>
            <person name="Hamamura N."/>
            <person name="Podar M."/>
            <person name="Griffiths E."/>
            <person name="Ferreira S."/>
            <person name="Hochstein R."/>
            <person name="Heidelberg J."/>
            <person name="Johnson J."/>
            <person name="Mead D."/>
            <person name="Pohorille A."/>
            <person name="Sarmiento M."/>
            <person name="Schweighofer K."/>
            <person name="Seshadri R."/>
            <person name="Voytek M.A."/>
        </authorList>
    </citation>
    <scope>NUCLEOTIDE SEQUENCE [LARGE SCALE GENOMIC DNA]</scope>
    <source>
        <strain evidence="2">Az-Fu1 / DSM 15241 / OCM 825</strain>
    </source>
</reference>
<dbReference type="InterPro" id="IPR013785">
    <property type="entry name" value="Aldolase_TIM"/>
</dbReference>
<gene>
    <name evidence="1" type="ordered locus">SULAZ_1504</name>
</gene>
<dbReference type="Gene3D" id="3.20.20.70">
    <property type="entry name" value="Aldolase class I"/>
    <property type="match status" value="1"/>
</dbReference>
<proteinExistence type="predicted"/>
<dbReference type="eggNOG" id="COG0191">
    <property type="taxonomic scope" value="Bacteria"/>
</dbReference>
<sequence length="472" mass="53976">MATILENTHQVNERLKDVVSIENGKISILDEKKLRDEVIDDLIYTAVFSKDYNLKEEVKYIIREIANEFGAIPSSIHDLYMAVGRGETKDFTTPAVNIRGMTYDVARRMFKVALRNNIGAMIFEIAKSEIEYTYQRPSEYASCVLAAAIKEGYKGPVFIQGDHFQFSSKKYFENPEKELQAIKDLTKEAVAAGFYNIDIDPSTLVDYSKESLKEQQYHNYLNTAKMTDYIREIQPEGIDISIGAEIGHIGGKNSTVEEFEAFMEGYLQTITKRPGISKISVQTGTEHGGIPLPDGTVAKVKLDFDVLKNIGEVAKKKYGLAGTVQHGASTLPEELFDKFPQNNCCEIHLATGFQNIMFDLAPEKFKEEVYKFIEENFKDEWKEGMTREQFLYKSRKRGMGPFKYQWWTLENKEEILDAIEKKFEFLFKKLNVFGTKEYTDKYIKLIKTPYIKGSTKDVQQKAQDIKLEAGAD</sequence>
<evidence type="ECO:0000313" key="2">
    <source>
        <dbReference type="Proteomes" id="UP000001369"/>
    </source>
</evidence>
<keyword evidence="2" id="KW-1185">Reference proteome</keyword>